<dbReference type="InterPro" id="IPR018764">
    <property type="entry name" value="RskA_C"/>
</dbReference>
<dbReference type="InterPro" id="IPR051474">
    <property type="entry name" value="Anti-sigma-K/W_factor"/>
</dbReference>
<feature type="domain" description="Anti-sigma K factor RskA C-terminal" evidence="2">
    <location>
        <begin position="99"/>
        <end position="227"/>
    </location>
</feature>
<proteinExistence type="predicted"/>
<evidence type="ECO:0000313" key="3">
    <source>
        <dbReference type="EMBL" id="MDI7922531.1"/>
    </source>
</evidence>
<reference evidence="3" key="1">
    <citation type="submission" date="2022-03" db="EMBL/GenBank/DDBJ databases">
        <title>Fererhizobium litorale gen. nov., sp. nov., isolated from sandy sediments of the Sea of Japan seashore.</title>
        <authorList>
            <person name="Romanenko L."/>
            <person name="Kurilenko V."/>
            <person name="Otstavnykh N."/>
            <person name="Svetashev V."/>
            <person name="Tekutyeva L."/>
            <person name="Isaeva M."/>
            <person name="Mikhailov V."/>
        </authorList>
    </citation>
    <scope>NUCLEOTIDE SEQUENCE</scope>
    <source>
        <strain evidence="3">KMM 9576</strain>
    </source>
</reference>
<sequence length="237" mass="24762">MTSSDESKGGRSRDEVLAGEYVLGALSAEERRKVEERIGRDLEFAAIVHRWAQSVSEFSDEFGGDPQRRGPVAGNGAASSQAGGPISRLWTSLALWRLLAFASLIVAFGSGLMRSGTAPSNGDREGSLLVAELSGEGNSFGLAMTYDDNNGRMQLGPAAPGKPSGKDLQVWLLAGNQPARSLGLLSQTGDGKIEVPKELRRAVANGSTVAVSLEPVGGSLSGKPSEPFIAQGVVQRP</sequence>
<gene>
    <name evidence="3" type="ORF">MRS75_10585</name>
</gene>
<comment type="caution">
    <text evidence="3">The sequence shown here is derived from an EMBL/GenBank/DDBJ whole genome shotgun (WGS) entry which is preliminary data.</text>
</comment>
<dbReference type="Proteomes" id="UP001161580">
    <property type="component" value="Unassembled WGS sequence"/>
</dbReference>
<evidence type="ECO:0000259" key="2">
    <source>
        <dbReference type="Pfam" id="PF10099"/>
    </source>
</evidence>
<feature type="region of interest" description="Disordered" evidence="1">
    <location>
        <begin position="59"/>
        <end position="83"/>
    </location>
</feature>
<organism evidence="3 4">
    <name type="scientific">Ferirhizobium litorale</name>
    <dbReference type="NCBI Taxonomy" id="2927786"/>
    <lineage>
        <taxon>Bacteria</taxon>
        <taxon>Pseudomonadati</taxon>
        <taxon>Pseudomonadota</taxon>
        <taxon>Alphaproteobacteria</taxon>
        <taxon>Hyphomicrobiales</taxon>
        <taxon>Rhizobiaceae</taxon>
        <taxon>Ferirhizobium</taxon>
    </lineage>
</organism>
<protein>
    <submittedName>
        <fullName evidence="3">Anti-sigma factor</fullName>
    </submittedName>
</protein>
<dbReference type="RefSeq" id="WP_311786531.1">
    <property type="nucleotide sequence ID" value="NZ_JALDYY010000005.1"/>
</dbReference>
<feature type="compositionally biased region" description="Low complexity" evidence="1">
    <location>
        <begin position="74"/>
        <end position="83"/>
    </location>
</feature>
<dbReference type="EMBL" id="JALDYZ010000004">
    <property type="protein sequence ID" value="MDI7922531.1"/>
    <property type="molecule type" value="Genomic_DNA"/>
</dbReference>
<evidence type="ECO:0000313" key="4">
    <source>
        <dbReference type="Proteomes" id="UP001161580"/>
    </source>
</evidence>
<keyword evidence="4" id="KW-1185">Reference proteome</keyword>
<dbReference type="GO" id="GO:0016989">
    <property type="term" value="F:sigma factor antagonist activity"/>
    <property type="evidence" value="ECO:0007669"/>
    <property type="project" value="TreeGrafter"/>
</dbReference>
<dbReference type="GO" id="GO:0006417">
    <property type="term" value="P:regulation of translation"/>
    <property type="evidence" value="ECO:0007669"/>
    <property type="project" value="TreeGrafter"/>
</dbReference>
<dbReference type="PANTHER" id="PTHR37461">
    <property type="entry name" value="ANTI-SIGMA-K FACTOR RSKA"/>
    <property type="match status" value="1"/>
</dbReference>
<feature type="region of interest" description="Disordered" evidence="1">
    <location>
        <begin position="216"/>
        <end position="237"/>
    </location>
</feature>
<dbReference type="GO" id="GO:0005886">
    <property type="term" value="C:plasma membrane"/>
    <property type="evidence" value="ECO:0007669"/>
    <property type="project" value="InterPro"/>
</dbReference>
<dbReference type="PANTHER" id="PTHR37461:SF1">
    <property type="entry name" value="ANTI-SIGMA-K FACTOR RSKA"/>
    <property type="match status" value="1"/>
</dbReference>
<dbReference type="Pfam" id="PF10099">
    <property type="entry name" value="RskA_C"/>
    <property type="match status" value="1"/>
</dbReference>
<evidence type="ECO:0000256" key="1">
    <source>
        <dbReference type="SAM" id="MobiDB-lite"/>
    </source>
</evidence>
<dbReference type="AlphaFoldDB" id="A0AAE3QCS8"/>
<accession>A0AAE3QCS8</accession>
<name>A0AAE3QCS8_9HYPH</name>